<organism evidence="2 3">
    <name type="scientific">Vibrio olivae</name>
    <dbReference type="NCBI Taxonomy" id="1243002"/>
    <lineage>
        <taxon>Bacteria</taxon>
        <taxon>Pseudomonadati</taxon>
        <taxon>Pseudomonadota</taxon>
        <taxon>Gammaproteobacteria</taxon>
        <taxon>Vibrionales</taxon>
        <taxon>Vibrionaceae</taxon>
        <taxon>Vibrio</taxon>
    </lineage>
</organism>
<accession>A0ABV5HMC4</accession>
<feature type="chain" id="PRO_5045847864" description="Lipoprotein" evidence="1">
    <location>
        <begin position="20"/>
        <end position="163"/>
    </location>
</feature>
<evidence type="ECO:0000256" key="1">
    <source>
        <dbReference type="SAM" id="SignalP"/>
    </source>
</evidence>
<feature type="signal peptide" evidence="1">
    <location>
        <begin position="1"/>
        <end position="19"/>
    </location>
</feature>
<dbReference type="RefSeq" id="WP_390191985.1">
    <property type="nucleotide sequence ID" value="NZ_JBHMEP010000002.1"/>
</dbReference>
<evidence type="ECO:0008006" key="4">
    <source>
        <dbReference type="Google" id="ProtNLM"/>
    </source>
</evidence>
<gene>
    <name evidence="2" type="ORF">ACFFUV_09955</name>
</gene>
<dbReference type="EMBL" id="JBHMEP010000002">
    <property type="protein sequence ID" value="MFB9135284.1"/>
    <property type="molecule type" value="Genomic_DNA"/>
</dbReference>
<name>A0ABV5HMC4_9VIBR</name>
<keyword evidence="1" id="KW-0732">Signal</keyword>
<proteinExistence type="predicted"/>
<keyword evidence="3" id="KW-1185">Reference proteome</keyword>
<evidence type="ECO:0000313" key="2">
    <source>
        <dbReference type="EMBL" id="MFB9135284.1"/>
    </source>
</evidence>
<dbReference type="Proteomes" id="UP001589645">
    <property type="component" value="Unassembled WGS sequence"/>
</dbReference>
<comment type="caution">
    <text evidence="2">The sequence shown here is derived from an EMBL/GenBank/DDBJ whole genome shotgun (WGS) entry which is preliminary data.</text>
</comment>
<reference evidence="2 3" key="1">
    <citation type="submission" date="2024-09" db="EMBL/GenBank/DDBJ databases">
        <authorList>
            <person name="Sun Q."/>
            <person name="Mori K."/>
        </authorList>
    </citation>
    <scope>NUCLEOTIDE SEQUENCE [LARGE SCALE GENOMIC DNA]</scope>
    <source>
        <strain evidence="2 3">CECT 8064</strain>
    </source>
</reference>
<sequence length="163" mass="18702">MIKRCCFVALCLFSLQTNACDLFEPNINDDADSVLFHSSQGVCFSLVDGMEYNPDKQRELNNLLDDDEQGGDGYWSDWILNSETNPVLTQTLASSYFGIGVWMPSELEANFELDNAEAWIRNHGLQFSLGIGDKKRGEPRMRIDYRWHEVYEGDVMMQVELPF</sequence>
<evidence type="ECO:0000313" key="3">
    <source>
        <dbReference type="Proteomes" id="UP001589645"/>
    </source>
</evidence>
<protein>
    <recommendedName>
        <fullName evidence="4">Lipoprotein</fullName>
    </recommendedName>
</protein>